<feature type="domain" description="PAC" evidence="20">
    <location>
        <begin position="682"/>
        <end position="735"/>
    </location>
</feature>
<dbReference type="SUPFAM" id="SSF52172">
    <property type="entry name" value="CheY-like"/>
    <property type="match status" value="1"/>
</dbReference>
<dbReference type="Pfam" id="PF02518">
    <property type="entry name" value="HATPase_c"/>
    <property type="match status" value="1"/>
</dbReference>
<dbReference type="InterPro" id="IPR000014">
    <property type="entry name" value="PAS"/>
</dbReference>
<keyword evidence="7 16" id="KW-0812">Transmembrane</keyword>
<sequence length="1965" mass="222377">MRLNSQAFRKTLLPFFVFCIGALFSGLLAHERYQSNVQTVEQEYKDAKDHIIEEIKRRFSTPIYGMTSIKALVYVHPHLNHEVFRTALNNHDLPREFPGVRGFSLLQPVQRSELAAFIEQQRKEGLKDFGLRELSNNVYPDLYVVRYVEPLNGNAKAMGLNLGSEPIRREALQRAIDTGLPQMTGAISLVQDHRQTSGVVIFYPIYRMGADTNTVEERRAALMNLVSTPIVVEDLLLGINEHQAQSIDFELFDIVESGNLDALLYDSDHQNVLKNNVDGVRRFNHTETIEIHGRRLTLYTSSSKQLEKEIDELSAFLLFLGGSLISLLASLMIWKQGNMQISAEHIAAEMTEELEKLAQAVRHTNDAVIFTDLSGRVKWINPSVVRITHFTLEEIRERTITDVLHDPEQEMASFEAFLTQFDELNAHHLESRNQSKDGRIHWLEIEKQNILNRHGDLDGYMFICSDITERKHTLDQLEKAIRDSEALRTTLNLHAIVSISDRKGTIISVNDAFCEISGYAREELIGSNHRIVNSRVHDEQFWSGLWQTISAGKSWRGEICNLSRQNKYYWVDTIITPFFDRTGRVERYVSIRTDITSRKEAEFALQRSQKALLQAQNTARIGNYTYDIVKDQWQCSTTLDDIFGIDAGATKNMEAWVNLVVPDHRNLVQNHFVQVMQDHKEFNLDYQIKRKSDGAVRWIMGIGNFSYDAEGRPLALDGVIQDITERKEIELRLKENEELLNDAQRTARIGSYVTDISKGVWRGSPMMDEIFGIRADEAKTIATWGDIIAPEYRQKALDHYQEVVNGDGNFHLDYEVIRPVDGKRCWVSARGHFTYDKNGDPLTLQGSIKDITEEKQRELELTQYRDRLEMLVAQKTQDLQESAASTERALAALRQQKFVLDEHAIVSICDGNGRITYGNRRFSEISGYSREEFLGKNHRIINSGVHPKSFFKDMYDTVLRGEAWHGEMCNRSKRGKLYWVDSTIVAFKDEHGQPKEFIAVRTDITERKQHALYEQFRNKILQLITADTDLSKLTTSMALELEAVETDMWCSILFTDNHQQYLRLAAAPSLPKEYTDTLAIIEIADGVRSGGTAAATGQRVIVEDIESHPYWKDHRELALKAGIRSCWAQPFFASNGQILGVISIYHPQPHQPHANELHFVEQAASLLGIAIDRQRAAEALAKSEKRFELAVQGADEGIWDMDIVTGELYHSPRMWEMLGYTETELPTNRERWNAITHPDDLNAFVKQLVEHFKDSTKEVRSIVRLKHKDGSWRWILSQGRATRDASGRAIRMTGTNSDITDRKMAEEAALAANRAKSEFLANMSHEIRTPMNGVVGMVDILQQTELTIEQRHMLETIQSSSVALLGILNDILDFSKIEAGKLVIETIPTSIRDVVEDVARLMLNVAQRKNLRISLFVDPQLPKWVLSDPTRLRQILFNLLGNALKFTPQNGGETMLHVHASHVDQKDYLEFHIIDHGIGMSEEVLAKLFQPFTQADASTARQFGGTGLGLSITQRLVSLMQGKLKVSSTEGLGSEFIITFPLIATEEPVDRMAPPIPNIEGVSVLLVSQRNSCTTMLQTYLAAAGTKLLIVESLDAMTPALQKHPETTVVLLDSFSFEGDIVLPPIDRSFTVVELSEKNGVQRIPHALQLHSWPLFYFELVSTIAVASGRLSANSLQSLQEQTHFESTTSLSVEEALEHGQLILLAEDNETNREVLLEQLRLLGYAAETAEDGAIALSKWQSGRYALLLTDCHMPNMDGFELTTEVRSLEGKTKHSPIIAITANAMQGEAQRCRDHGMDDYLSKPLRLHELRSMLHKWMPLSSKAKEQNQVSEELNQELDEVGTLLEESRDYPVWSAGALAELIGDNPSLQRRLLSKYLLKGDSEIEAIRLAIETEDADKIKNLAHTLKSASRSVGAMALGELCQQLENAGRDGRVRDSKSTLPELITTYQACKAKIEAFLQTKA</sequence>
<evidence type="ECO:0000256" key="16">
    <source>
        <dbReference type="SAM" id="Phobius"/>
    </source>
</evidence>
<feature type="domain" description="PAC" evidence="20">
    <location>
        <begin position="1255"/>
        <end position="1311"/>
    </location>
</feature>
<dbReference type="InterPro" id="IPR013655">
    <property type="entry name" value="PAS_fold_3"/>
</dbReference>
<dbReference type="PROSITE" id="PS50894">
    <property type="entry name" value="HPT"/>
    <property type="match status" value="1"/>
</dbReference>
<reference evidence="23" key="1">
    <citation type="submission" date="2023-09" db="EMBL/GenBank/DDBJ databases">
        <title>Undibacterium sp. 20NA77.5 isolated from freshwater.</title>
        <authorList>
            <person name="Le V."/>
            <person name="Ko S.-R."/>
            <person name="Ahn C.-Y."/>
            <person name="Oh H.-M."/>
        </authorList>
    </citation>
    <scope>NUCLEOTIDE SEQUENCE</scope>
    <source>
        <strain evidence="23">20NA77.5</strain>
    </source>
</reference>
<evidence type="ECO:0000256" key="12">
    <source>
        <dbReference type="ARBA" id="ARBA00023012"/>
    </source>
</evidence>
<dbReference type="InterPro" id="IPR029016">
    <property type="entry name" value="GAF-like_dom_sf"/>
</dbReference>
<dbReference type="CDD" id="cd00082">
    <property type="entry name" value="HisKA"/>
    <property type="match status" value="1"/>
</dbReference>
<dbReference type="InterPro" id="IPR042240">
    <property type="entry name" value="CHASE_sf"/>
</dbReference>
<accession>A0ABY9RI87</accession>
<dbReference type="InterPro" id="IPR003018">
    <property type="entry name" value="GAF"/>
</dbReference>
<evidence type="ECO:0000259" key="18">
    <source>
        <dbReference type="PROSITE" id="PS50110"/>
    </source>
</evidence>
<dbReference type="Gene3D" id="3.30.565.10">
    <property type="entry name" value="Histidine kinase-like ATPase, C-terminal domain"/>
    <property type="match status" value="1"/>
</dbReference>
<dbReference type="EC" id="2.7.13.3" evidence="3"/>
<feature type="domain" description="PAS" evidence="19">
    <location>
        <begin position="353"/>
        <end position="410"/>
    </location>
</feature>
<feature type="domain" description="CHASE" evidence="21">
    <location>
        <begin position="75"/>
        <end position="267"/>
    </location>
</feature>
<dbReference type="Pfam" id="PF00512">
    <property type="entry name" value="HisKA"/>
    <property type="match status" value="1"/>
</dbReference>
<dbReference type="CDD" id="cd16922">
    <property type="entry name" value="HATPase_EvgS-ArcB-TorS-like"/>
    <property type="match status" value="1"/>
</dbReference>
<dbReference type="Pfam" id="PF03924">
    <property type="entry name" value="CHASE"/>
    <property type="match status" value="1"/>
</dbReference>
<dbReference type="Pfam" id="PF08447">
    <property type="entry name" value="PAS_3"/>
    <property type="match status" value="3"/>
</dbReference>
<keyword evidence="24" id="KW-1185">Reference proteome</keyword>
<evidence type="ECO:0000256" key="5">
    <source>
        <dbReference type="ARBA" id="ARBA00022553"/>
    </source>
</evidence>
<dbReference type="SMART" id="SM00448">
    <property type="entry name" value="REC"/>
    <property type="match status" value="1"/>
</dbReference>
<dbReference type="SMART" id="SM00388">
    <property type="entry name" value="HisKA"/>
    <property type="match status" value="1"/>
</dbReference>
<feature type="domain" description="PAC" evidence="20">
    <location>
        <begin position="810"/>
        <end position="863"/>
    </location>
</feature>
<keyword evidence="4" id="KW-1003">Cell membrane</keyword>
<evidence type="ECO:0000259" key="21">
    <source>
        <dbReference type="PROSITE" id="PS50839"/>
    </source>
</evidence>
<organism evidence="23 24">
    <name type="scientific">Undibacterium cyanobacteriorum</name>
    <dbReference type="NCBI Taxonomy" id="3073561"/>
    <lineage>
        <taxon>Bacteria</taxon>
        <taxon>Pseudomonadati</taxon>
        <taxon>Pseudomonadota</taxon>
        <taxon>Betaproteobacteria</taxon>
        <taxon>Burkholderiales</taxon>
        <taxon>Oxalobacteraceae</taxon>
        <taxon>Undibacterium</taxon>
    </lineage>
</organism>
<comment type="catalytic activity">
    <reaction evidence="1">
        <text>ATP + protein L-histidine = ADP + protein N-phospho-L-histidine.</text>
        <dbReference type="EC" id="2.7.13.3"/>
    </reaction>
</comment>
<dbReference type="Gene3D" id="2.10.70.100">
    <property type="match status" value="2"/>
</dbReference>
<evidence type="ECO:0000256" key="2">
    <source>
        <dbReference type="ARBA" id="ARBA00004651"/>
    </source>
</evidence>
<evidence type="ECO:0000259" key="17">
    <source>
        <dbReference type="PROSITE" id="PS50109"/>
    </source>
</evidence>
<dbReference type="Pfam" id="PF08448">
    <property type="entry name" value="PAS_4"/>
    <property type="match status" value="1"/>
</dbReference>
<dbReference type="InterPro" id="IPR013656">
    <property type="entry name" value="PAS_4"/>
</dbReference>
<dbReference type="SUPFAM" id="SSF47384">
    <property type="entry name" value="Homodimeric domain of signal transducing histidine kinase"/>
    <property type="match status" value="1"/>
</dbReference>
<evidence type="ECO:0000256" key="7">
    <source>
        <dbReference type="ARBA" id="ARBA00022692"/>
    </source>
</evidence>
<dbReference type="NCBIfam" id="TIGR00229">
    <property type="entry name" value="sensory_box"/>
    <property type="match status" value="6"/>
</dbReference>
<dbReference type="EMBL" id="CP133720">
    <property type="protein sequence ID" value="WMW80037.1"/>
    <property type="molecule type" value="Genomic_DNA"/>
</dbReference>
<evidence type="ECO:0000259" key="22">
    <source>
        <dbReference type="PROSITE" id="PS50894"/>
    </source>
</evidence>
<dbReference type="SMART" id="SM00091">
    <property type="entry name" value="PAS"/>
    <property type="match status" value="6"/>
</dbReference>
<dbReference type="CDD" id="cd00130">
    <property type="entry name" value="PAS"/>
    <property type="match status" value="5"/>
</dbReference>
<feature type="modified residue" description="Phosphohistidine" evidence="14">
    <location>
        <position position="1906"/>
    </location>
</feature>
<dbReference type="RefSeq" id="WP_309481530.1">
    <property type="nucleotide sequence ID" value="NZ_CP133720.1"/>
</dbReference>
<dbReference type="InterPro" id="IPR036890">
    <property type="entry name" value="HATPase_C_sf"/>
</dbReference>
<feature type="domain" description="Histidine kinase" evidence="17">
    <location>
        <begin position="1322"/>
        <end position="1544"/>
    </location>
</feature>
<name>A0ABY9RI87_9BURK</name>
<dbReference type="SUPFAM" id="SSF55874">
    <property type="entry name" value="ATPase domain of HSP90 chaperone/DNA topoisomerase II/histidine kinase"/>
    <property type="match status" value="1"/>
</dbReference>
<evidence type="ECO:0000256" key="4">
    <source>
        <dbReference type="ARBA" id="ARBA00022475"/>
    </source>
</evidence>
<keyword evidence="5 15" id="KW-0597">Phosphoprotein</keyword>
<dbReference type="SUPFAM" id="SSF55781">
    <property type="entry name" value="GAF domain-like"/>
    <property type="match status" value="1"/>
</dbReference>
<dbReference type="PANTHER" id="PTHR45339:SF1">
    <property type="entry name" value="HYBRID SIGNAL TRANSDUCTION HISTIDINE KINASE J"/>
    <property type="match status" value="1"/>
</dbReference>
<dbReference type="CDD" id="cd17546">
    <property type="entry name" value="REC_hyHK_CKI1_RcsC-like"/>
    <property type="match status" value="1"/>
</dbReference>
<evidence type="ECO:0000256" key="6">
    <source>
        <dbReference type="ARBA" id="ARBA00022679"/>
    </source>
</evidence>
<gene>
    <name evidence="23" type="ORF">RF679_15495</name>
</gene>
<dbReference type="SMART" id="SM00065">
    <property type="entry name" value="GAF"/>
    <property type="match status" value="1"/>
</dbReference>
<dbReference type="InterPro" id="IPR001789">
    <property type="entry name" value="Sig_transdc_resp-reg_receiver"/>
</dbReference>
<dbReference type="Pfam" id="PF13185">
    <property type="entry name" value="GAF_2"/>
    <property type="match status" value="1"/>
</dbReference>
<dbReference type="PROSITE" id="PS50113">
    <property type="entry name" value="PAC"/>
    <property type="match status" value="6"/>
</dbReference>
<dbReference type="PROSITE" id="PS50110">
    <property type="entry name" value="RESPONSE_REGULATORY"/>
    <property type="match status" value="1"/>
</dbReference>
<proteinExistence type="predicted"/>
<dbReference type="Gene3D" id="3.40.50.2300">
    <property type="match status" value="1"/>
</dbReference>
<evidence type="ECO:0000256" key="1">
    <source>
        <dbReference type="ARBA" id="ARBA00000085"/>
    </source>
</evidence>
<comment type="subcellular location">
    <subcellularLocation>
        <location evidence="2">Cell membrane</location>
        <topology evidence="2">Multi-pass membrane protein</topology>
    </subcellularLocation>
</comment>
<dbReference type="InterPro" id="IPR001610">
    <property type="entry name" value="PAC"/>
</dbReference>
<dbReference type="InterPro" id="IPR036641">
    <property type="entry name" value="HPT_dom_sf"/>
</dbReference>
<dbReference type="InterPro" id="IPR036097">
    <property type="entry name" value="HisK_dim/P_sf"/>
</dbReference>
<feature type="domain" description="PAS" evidence="19">
    <location>
        <begin position="1183"/>
        <end position="1255"/>
    </location>
</feature>
<dbReference type="InterPro" id="IPR003594">
    <property type="entry name" value="HATPase_dom"/>
</dbReference>
<feature type="domain" description="PAS" evidence="19">
    <location>
        <begin position="483"/>
        <end position="539"/>
    </location>
</feature>
<keyword evidence="13 16" id="KW-0472">Membrane</keyword>
<protein>
    <recommendedName>
        <fullName evidence="3">histidine kinase</fullName>
        <ecNumber evidence="3">2.7.13.3</ecNumber>
    </recommendedName>
</protein>
<dbReference type="InterPro" id="IPR005467">
    <property type="entry name" value="His_kinase_dom"/>
</dbReference>
<dbReference type="InterPro" id="IPR003661">
    <property type="entry name" value="HisK_dim/P_dom"/>
</dbReference>
<evidence type="ECO:0000256" key="9">
    <source>
        <dbReference type="ARBA" id="ARBA00022777"/>
    </source>
</evidence>
<keyword evidence="6" id="KW-0808">Transferase</keyword>
<dbReference type="SMART" id="SM01079">
    <property type="entry name" value="CHASE"/>
    <property type="match status" value="1"/>
</dbReference>
<dbReference type="InterPro" id="IPR004358">
    <property type="entry name" value="Sig_transdc_His_kin-like_C"/>
</dbReference>
<feature type="modified residue" description="4-aspartylphosphate" evidence="15">
    <location>
        <position position="1751"/>
    </location>
</feature>
<feature type="domain" description="PAC" evidence="20">
    <location>
        <begin position="553"/>
        <end position="607"/>
    </location>
</feature>
<dbReference type="InterPro" id="IPR035965">
    <property type="entry name" value="PAS-like_dom_sf"/>
</dbReference>
<dbReference type="PRINTS" id="PR00344">
    <property type="entry name" value="BCTRLSENSOR"/>
</dbReference>
<dbReference type="PANTHER" id="PTHR45339">
    <property type="entry name" value="HYBRID SIGNAL TRANSDUCTION HISTIDINE KINASE J"/>
    <property type="match status" value="1"/>
</dbReference>
<evidence type="ECO:0000313" key="23">
    <source>
        <dbReference type="EMBL" id="WMW80037.1"/>
    </source>
</evidence>
<dbReference type="Gene3D" id="1.20.120.160">
    <property type="entry name" value="HPT domain"/>
    <property type="match status" value="1"/>
</dbReference>
<keyword evidence="11 16" id="KW-1133">Transmembrane helix</keyword>
<dbReference type="Pfam" id="PF01627">
    <property type="entry name" value="Hpt"/>
    <property type="match status" value="1"/>
</dbReference>
<evidence type="ECO:0000259" key="19">
    <source>
        <dbReference type="PROSITE" id="PS50112"/>
    </source>
</evidence>
<dbReference type="SUPFAM" id="SSF47226">
    <property type="entry name" value="Histidine-containing phosphotransfer domain, HPT domain"/>
    <property type="match status" value="1"/>
</dbReference>
<dbReference type="Gene3D" id="3.30.450.350">
    <property type="entry name" value="CHASE domain"/>
    <property type="match status" value="1"/>
</dbReference>
<dbReference type="SMART" id="SM00086">
    <property type="entry name" value="PAC"/>
    <property type="match status" value="6"/>
</dbReference>
<feature type="transmembrane region" description="Helical" evidence="16">
    <location>
        <begin position="12"/>
        <end position="29"/>
    </location>
</feature>
<dbReference type="PROSITE" id="PS50109">
    <property type="entry name" value="HIS_KIN"/>
    <property type="match status" value="1"/>
</dbReference>
<dbReference type="Proteomes" id="UP001181355">
    <property type="component" value="Chromosome"/>
</dbReference>
<evidence type="ECO:0000256" key="8">
    <source>
        <dbReference type="ARBA" id="ARBA00022741"/>
    </source>
</evidence>
<evidence type="ECO:0000256" key="3">
    <source>
        <dbReference type="ARBA" id="ARBA00012438"/>
    </source>
</evidence>
<evidence type="ECO:0000259" key="20">
    <source>
        <dbReference type="PROSITE" id="PS50113"/>
    </source>
</evidence>
<evidence type="ECO:0000256" key="15">
    <source>
        <dbReference type="PROSITE-ProRule" id="PRU00169"/>
    </source>
</evidence>
<dbReference type="InterPro" id="IPR000700">
    <property type="entry name" value="PAS-assoc_C"/>
</dbReference>
<evidence type="ECO:0000256" key="10">
    <source>
        <dbReference type="ARBA" id="ARBA00022840"/>
    </source>
</evidence>
<dbReference type="Gene3D" id="1.10.287.130">
    <property type="match status" value="1"/>
</dbReference>
<keyword evidence="9" id="KW-0418">Kinase</keyword>
<dbReference type="Pfam" id="PF13426">
    <property type="entry name" value="PAS_9"/>
    <property type="match status" value="2"/>
</dbReference>
<dbReference type="SMART" id="SM00387">
    <property type="entry name" value="HATPase_c"/>
    <property type="match status" value="1"/>
</dbReference>
<feature type="domain" description="HPt" evidence="22">
    <location>
        <begin position="1867"/>
        <end position="1964"/>
    </location>
</feature>
<dbReference type="Gene3D" id="3.30.450.40">
    <property type="match status" value="1"/>
</dbReference>
<dbReference type="Pfam" id="PF00072">
    <property type="entry name" value="Response_reg"/>
    <property type="match status" value="1"/>
</dbReference>
<feature type="domain" description="PAC" evidence="20">
    <location>
        <begin position="427"/>
        <end position="479"/>
    </location>
</feature>
<feature type="domain" description="Response regulatory" evidence="18">
    <location>
        <begin position="1702"/>
        <end position="1819"/>
    </location>
</feature>
<dbReference type="Gene3D" id="3.30.450.20">
    <property type="entry name" value="PAS domain"/>
    <property type="match status" value="6"/>
</dbReference>
<evidence type="ECO:0000256" key="14">
    <source>
        <dbReference type="PROSITE-ProRule" id="PRU00110"/>
    </source>
</evidence>
<evidence type="ECO:0000256" key="13">
    <source>
        <dbReference type="ARBA" id="ARBA00023136"/>
    </source>
</evidence>
<feature type="domain" description="PAC" evidence="20">
    <location>
        <begin position="964"/>
        <end position="1016"/>
    </location>
</feature>
<dbReference type="InterPro" id="IPR011006">
    <property type="entry name" value="CheY-like_superfamily"/>
</dbReference>
<feature type="domain" description="PAS" evidence="19">
    <location>
        <begin position="910"/>
        <end position="949"/>
    </location>
</feature>
<dbReference type="CDD" id="cd00088">
    <property type="entry name" value="HPT"/>
    <property type="match status" value="1"/>
</dbReference>
<dbReference type="PROSITE" id="PS50839">
    <property type="entry name" value="CHASE"/>
    <property type="match status" value="1"/>
</dbReference>
<dbReference type="PROSITE" id="PS50112">
    <property type="entry name" value="PAS"/>
    <property type="match status" value="4"/>
</dbReference>
<evidence type="ECO:0000313" key="24">
    <source>
        <dbReference type="Proteomes" id="UP001181355"/>
    </source>
</evidence>
<keyword evidence="12" id="KW-0902">Two-component regulatory system</keyword>
<dbReference type="SMART" id="SM00073">
    <property type="entry name" value="HPT"/>
    <property type="match status" value="1"/>
</dbReference>
<dbReference type="SUPFAM" id="SSF55785">
    <property type="entry name" value="PYP-like sensor domain (PAS domain)"/>
    <property type="match status" value="6"/>
</dbReference>
<dbReference type="InterPro" id="IPR006189">
    <property type="entry name" value="CHASE_dom"/>
</dbReference>
<keyword evidence="8" id="KW-0547">Nucleotide-binding</keyword>
<evidence type="ECO:0000256" key="11">
    <source>
        <dbReference type="ARBA" id="ARBA00022989"/>
    </source>
</evidence>
<dbReference type="InterPro" id="IPR008207">
    <property type="entry name" value="Sig_transdc_His_kin_Hpt_dom"/>
</dbReference>
<keyword evidence="10" id="KW-0067">ATP-binding</keyword>